<evidence type="ECO:0000256" key="6">
    <source>
        <dbReference type="ARBA" id="ARBA00022842"/>
    </source>
</evidence>
<gene>
    <name evidence="15" type="ORF">OTU49_010258</name>
</gene>
<name>A0AAW0WFI5_CHEQU</name>
<feature type="domain" description="Nudix hydrolase" evidence="14">
    <location>
        <begin position="104"/>
        <end position="253"/>
    </location>
</feature>
<evidence type="ECO:0000256" key="13">
    <source>
        <dbReference type="RuleBase" id="RU003476"/>
    </source>
</evidence>
<dbReference type="PANTHER" id="PTHR42904">
    <property type="entry name" value="NUDIX HYDROLASE, NUDC SUBFAMILY"/>
    <property type="match status" value="1"/>
</dbReference>
<dbReference type="PROSITE" id="PS51462">
    <property type="entry name" value="NUDIX"/>
    <property type="match status" value="1"/>
</dbReference>
<dbReference type="EC" id="3.6.1.62" evidence="8"/>
<dbReference type="InterPro" id="IPR033716">
    <property type="entry name" value="Nudt17_dom"/>
</dbReference>
<dbReference type="GO" id="GO:0005829">
    <property type="term" value="C:cytosol"/>
    <property type="evidence" value="ECO:0007669"/>
    <property type="project" value="TreeGrafter"/>
</dbReference>
<evidence type="ECO:0000256" key="5">
    <source>
        <dbReference type="ARBA" id="ARBA00022801"/>
    </source>
</evidence>
<evidence type="ECO:0000313" key="15">
    <source>
        <dbReference type="EMBL" id="KAK8726453.1"/>
    </source>
</evidence>
<keyword evidence="5 13" id="KW-0378">Hydrolase</keyword>
<dbReference type="EMBL" id="JARKIK010000079">
    <property type="protein sequence ID" value="KAK8726454.1"/>
    <property type="molecule type" value="Genomic_DNA"/>
</dbReference>
<keyword evidence="7" id="KW-0464">Manganese</keyword>
<comment type="caution">
    <text evidence="15">The sequence shown here is derived from an EMBL/GenBank/DDBJ whole genome shotgun (WGS) entry which is preliminary data.</text>
</comment>
<evidence type="ECO:0000256" key="11">
    <source>
        <dbReference type="ARBA" id="ARBA00093621"/>
    </source>
</evidence>
<evidence type="ECO:0000256" key="2">
    <source>
        <dbReference type="ARBA" id="ARBA00001946"/>
    </source>
</evidence>
<evidence type="ECO:0000256" key="8">
    <source>
        <dbReference type="ARBA" id="ARBA00026102"/>
    </source>
</evidence>
<evidence type="ECO:0000259" key="14">
    <source>
        <dbReference type="PROSITE" id="PS51462"/>
    </source>
</evidence>
<comment type="catalytic activity">
    <reaction evidence="9">
        <text>a 5'-end (N(7)-methyl 5'-triphosphoguanosine)-ribonucleoside in mRNA + H2O = N(7)-methyl-GDP + a 5'-end phospho-ribonucleoside in mRNA + 2 H(+)</text>
        <dbReference type="Rhea" id="RHEA:67484"/>
        <dbReference type="Rhea" id="RHEA-COMP:15692"/>
        <dbReference type="Rhea" id="RHEA-COMP:17167"/>
        <dbReference type="ChEBI" id="CHEBI:15377"/>
        <dbReference type="ChEBI" id="CHEBI:15378"/>
        <dbReference type="ChEBI" id="CHEBI:63714"/>
        <dbReference type="ChEBI" id="CHEBI:138282"/>
        <dbReference type="ChEBI" id="CHEBI:156461"/>
        <dbReference type="EC" id="3.6.1.62"/>
    </reaction>
</comment>
<evidence type="ECO:0000313" key="16">
    <source>
        <dbReference type="Proteomes" id="UP001445076"/>
    </source>
</evidence>
<comment type="similarity">
    <text evidence="3 13">Belongs to the Nudix hydrolase family.</text>
</comment>
<dbReference type="AlphaFoldDB" id="A0AAW0WFI5"/>
<dbReference type="InterPro" id="IPR020476">
    <property type="entry name" value="Nudix_hydrolase"/>
</dbReference>
<dbReference type="SUPFAM" id="SSF55811">
    <property type="entry name" value="Nudix"/>
    <property type="match status" value="1"/>
</dbReference>
<accession>A0AAW0WFI5</accession>
<dbReference type="PANTHER" id="PTHR42904:SF1">
    <property type="entry name" value="NUCLEOSIDE DIPHOSPHATE-LINKED MOIETY X MOTIF 17"/>
    <property type="match status" value="1"/>
</dbReference>
<reference evidence="15 16" key="1">
    <citation type="journal article" date="2024" name="BMC Genomics">
        <title>Genome assembly of redclaw crayfish (Cherax quadricarinatus) provides insights into its immune adaptation and hypoxia tolerance.</title>
        <authorList>
            <person name="Liu Z."/>
            <person name="Zheng J."/>
            <person name="Li H."/>
            <person name="Fang K."/>
            <person name="Wang S."/>
            <person name="He J."/>
            <person name="Zhou D."/>
            <person name="Weng S."/>
            <person name="Chi M."/>
            <person name="Gu Z."/>
            <person name="He J."/>
            <person name="Li F."/>
            <person name="Wang M."/>
        </authorList>
    </citation>
    <scope>NUCLEOTIDE SEQUENCE [LARGE SCALE GENOMIC DNA]</scope>
    <source>
        <strain evidence="15">ZL_2023a</strain>
    </source>
</reference>
<organism evidence="15 16">
    <name type="scientific">Cherax quadricarinatus</name>
    <name type="common">Australian red claw crayfish</name>
    <dbReference type="NCBI Taxonomy" id="27406"/>
    <lineage>
        <taxon>Eukaryota</taxon>
        <taxon>Metazoa</taxon>
        <taxon>Ecdysozoa</taxon>
        <taxon>Arthropoda</taxon>
        <taxon>Crustacea</taxon>
        <taxon>Multicrustacea</taxon>
        <taxon>Malacostraca</taxon>
        <taxon>Eumalacostraca</taxon>
        <taxon>Eucarida</taxon>
        <taxon>Decapoda</taxon>
        <taxon>Pleocyemata</taxon>
        <taxon>Astacidea</taxon>
        <taxon>Parastacoidea</taxon>
        <taxon>Parastacidae</taxon>
        <taxon>Cherax</taxon>
    </lineage>
</organism>
<keyword evidence="6" id="KW-0460">Magnesium</keyword>
<dbReference type="GO" id="GO:0046872">
    <property type="term" value="F:metal ion binding"/>
    <property type="evidence" value="ECO:0007669"/>
    <property type="project" value="UniProtKB-KW"/>
</dbReference>
<dbReference type="GO" id="GO:0035529">
    <property type="term" value="F:NADH pyrophosphatase activity"/>
    <property type="evidence" value="ECO:0007669"/>
    <property type="project" value="TreeGrafter"/>
</dbReference>
<comment type="function">
    <text evidence="10">Acts as a decapping enzyme capable of hydrolyzing monomethylated capped RNAs (in vitro). Hydrolyzes monomethylated capped RNA after alpha and beta phosphates to form N(7)-methyl-GDP. Shows low activity towards unmethylated capped RNA.</text>
</comment>
<protein>
    <recommendedName>
        <fullName evidence="11">m7GpppN-mRNA hydrolase NUDT17</fullName>
        <ecNumber evidence="8">3.6.1.62</ecNumber>
    </recommendedName>
    <alternativeName>
        <fullName evidence="12">Nucleoside diphosphate-linked moiety X motif 17</fullName>
    </alternativeName>
</protein>
<keyword evidence="16" id="KW-1185">Reference proteome</keyword>
<dbReference type="CDD" id="cd04694">
    <property type="entry name" value="NUDIX_Nudt17"/>
    <property type="match status" value="1"/>
</dbReference>
<dbReference type="Pfam" id="PF00293">
    <property type="entry name" value="NUDIX"/>
    <property type="match status" value="1"/>
</dbReference>
<evidence type="ECO:0000256" key="12">
    <source>
        <dbReference type="ARBA" id="ARBA00093663"/>
    </source>
</evidence>
<comment type="cofactor">
    <cofactor evidence="1">
        <name>Mn(2+)</name>
        <dbReference type="ChEBI" id="CHEBI:29035"/>
    </cofactor>
</comment>
<evidence type="ECO:0000256" key="10">
    <source>
        <dbReference type="ARBA" id="ARBA00093415"/>
    </source>
</evidence>
<dbReference type="PRINTS" id="PR00502">
    <property type="entry name" value="NUDIXFAMILY"/>
</dbReference>
<comment type="cofactor">
    <cofactor evidence="2">
        <name>Mg(2+)</name>
        <dbReference type="ChEBI" id="CHEBI:18420"/>
    </cofactor>
</comment>
<evidence type="ECO:0000256" key="7">
    <source>
        <dbReference type="ARBA" id="ARBA00023211"/>
    </source>
</evidence>
<keyword evidence="4" id="KW-0479">Metal-binding</keyword>
<proteinExistence type="inferred from homology"/>
<evidence type="ECO:0000256" key="9">
    <source>
        <dbReference type="ARBA" id="ARBA00093205"/>
    </source>
</evidence>
<dbReference type="InterPro" id="IPR050241">
    <property type="entry name" value="NAD-cap_RNA_hydrolase_NudC"/>
</dbReference>
<dbReference type="InterPro" id="IPR000086">
    <property type="entry name" value="NUDIX_hydrolase_dom"/>
</dbReference>
<dbReference type="InterPro" id="IPR015797">
    <property type="entry name" value="NUDIX_hydrolase-like_dom_sf"/>
</dbReference>
<evidence type="ECO:0000256" key="3">
    <source>
        <dbReference type="ARBA" id="ARBA00005582"/>
    </source>
</evidence>
<dbReference type="InterPro" id="IPR020084">
    <property type="entry name" value="NUDIX_hydrolase_CS"/>
</dbReference>
<evidence type="ECO:0000256" key="1">
    <source>
        <dbReference type="ARBA" id="ARBA00001936"/>
    </source>
</evidence>
<dbReference type="PROSITE" id="PS00893">
    <property type="entry name" value="NUDIX_BOX"/>
    <property type="match status" value="1"/>
</dbReference>
<dbReference type="GO" id="GO:0140933">
    <property type="term" value="F:5'-(N(7)-methylguanosine 5'-triphospho)-[mRNA] hydrolase activity"/>
    <property type="evidence" value="ECO:0007669"/>
    <property type="project" value="UniProtKB-EC"/>
</dbReference>
<sequence length="351" mass="39202">MANTSLTRVLVHLRKTSNTAYKTAKFNECVLDQLGLPGDGFVECSLENNQLFIQCPDLDKSKNAGASTIRAKLPALYKIMHPPFCPIQHLDKEGSAALPLDIATRGVDVGVAVLLESSDKCLLLTRRAKHMRTFAGVWVPPGGHVEEGENLEDAALRELMEETGLVITAEEYQSVHILGLWESVFPPLLSMGQPRRHHIVVYLHIVLQRASEELQKEFKLCPEEVDAAVWLSVDLIKLSVWKTDSLEEQDQNQGAGKASQDEKIHVTLVNKFGEHASGSIESSVLRNIDQANELNLERLSTGSRFALSLWLEQHLKDSSLLKTSQMDLYKDYFPQNESEDIASLQKLKPKI</sequence>
<dbReference type="Proteomes" id="UP001445076">
    <property type="component" value="Unassembled WGS sequence"/>
</dbReference>
<dbReference type="GO" id="GO:0005777">
    <property type="term" value="C:peroxisome"/>
    <property type="evidence" value="ECO:0007669"/>
    <property type="project" value="TreeGrafter"/>
</dbReference>
<evidence type="ECO:0000256" key="4">
    <source>
        <dbReference type="ARBA" id="ARBA00022723"/>
    </source>
</evidence>
<reference evidence="15" key="2">
    <citation type="submission" date="2024-01" db="EMBL/GenBank/DDBJ databases">
        <authorList>
            <person name="He J."/>
            <person name="Wang M."/>
            <person name="Zheng J."/>
            <person name="Liu Z."/>
        </authorList>
    </citation>
    <scope>NUCLEOTIDE SEQUENCE</scope>
    <source>
        <strain evidence="15">ZL_2023a</strain>
        <tissue evidence="15">Muscle</tissue>
    </source>
</reference>
<dbReference type="Gene3D" id="3.90.79.10">
    <property type="entry name" value="Nucleoside Triphosphate Pyrophosphohydrolase"/>
    <property type="match status" value="1"/>
</dbReference>
<dbReference type="GO" id="GO:0019677">
    <property type="term" value="P:NAD+ catabolic process"/>
    <property type="evidence" value="ECO:0007669"/>
    <property type="project" value="TreeGrafter"/>
</dbReference>
<dbReference type="GO" id="GO:0006742">
    <property type="term" value="P:NADP+ catabolic process"/>
    <property type="evidence" value="ECO:0007669"/>
    <property type="project" value="TreeGrafter"/>
</dbReference>
<dbReference type="EMBL" id="JARKIK010000079">
    <property type="protein sequence ID" value="KAK8726453.1"/>
    <property type="molecule type" value="Genomic_DNA"/>
</dbReference>